<keyword evidence="3" id="KW-1185">Reference proteome</keyword>
<feature type="transmembrane region" description="Helical" evidence="1">
    <location>
        <begin position="44"/>
        <end position="62"/>
    </location>
</feature>
<dbReference type="AlphaFoldDB" id="A0A4Q8B6Y2"/>
<evidence type="ECO:0000313" key="3">
    <source>
        <dbReference type="Proteomes" id="UP000294114"/>
    </source>
</evidence>
<keyword evidence="1" id="KW-0472">Membrane</keyword>
<proteinExistence type="predicted"/>
<gene>
    <name evidence="2" type="ORF">EV384_1547</name>
</gene>
<keyword evidence="1" id="KW-1133">Transmembrane helix</keyword>
<dbReference type="Proteomes" id="UP000294114">
    <property type="component" value="Unassembled WGS sequence"/>
</dbReference>
<evidence type="ECO:0008006" key="4">
    <source>
        <dbReference type="Google" id="ProtNLM"/>
    </source>
</evidence>
<name>A0A4Q8B6Y2_9ACTN</name>
<dbReference type="OrthoDB" id="8084250at2"/>
<reference evidence="2 3" key="1">
    <citation type="submission" date="2019-02" db="EMBL/GenBank/DDBJ databases">
        <title>Sequencing the genomes of 1000 actinobacteria strains.</title>
        <authorList>
            <person name="Klenk H.-P."/>
        </authorList>
    </citation>
    <scope>NUCLEOTIDE SEQUENCE [LARGE SCALE GENOMIC DNA]</scope>
    <source>
        <strain evidence="2 3">DSM 45612</strain>
    </source>
</reference>
<evidence type="ECO:0000256" key="1">
    <source>
        <dbReference type="SAM" id="Phobius"/>
    </source>
</evidence>
<protein>
    <recommendedName>
        <fullName evidence="4">PQ loop repeat protein</fullName>
    </recommendedName>
</protein>
<organism evidence="2 3">
    <name type="scientific">Micromonospora kangleipakensis</name>
    <dbReference type="NCBI Taxonomy" id="1077942"/>
    <lineage>
        <taxon>Bacteria</taxon>
        <taxon>Bacillati</taxon>
        <taxon>Actinomycetota</taxon>
        <taxon>Actinomycetes</taxon>
        <taxon>Micromonosporales</taxon>
        <taxon>Micromonosporaceae</taxon>
        <taxon>Micromonospora</taxon>
    </lineage>
</organism>
<keyword evidence="1" id="KW-0812">Transmembrane</keyword>
<evidence type="ECO:0000313" key="2">
    <source>
        <dbReference type="EMBL" id="RZU73148.1"/>
    </source>
</evidence>
<feature type="transmembrane region" description="Helical" evidence="1">
    <location>
        <begin position="69"/>
        <end position="89"/>
    </location>
</feature>
<dbReference type="RefSeq" id="WP_130331428.1">
    <property type="nucleotide sequence ID" value="NZ_SHLD01000001.1"/>
</dbReference>
<comment type="caution">
    <text evidence="2">The sequence shown here is derived from an EMBL/GenBank/DDBJ whole genome shotgun (WGS) entry which is preliminary data.</text>
</comment>
<sequence length="94" mass="9966">MVPTLLLTLLAGLLAGNAVPHLVKGLTRERFPTPFGGSPVVNVVAGWAMVNLAGLHPVWADLDRFPRQAWIAGSLGVLAIALFHARIGAFGRMD</sequence>
<accession>A0A4Q8B6Y2</accession>
<dbReference type="EMBL" id="SHLD01000001">
    <property type="protein sequence ID" value="RZU73148.1"/>
    <property type="molecule type" value="Genomic_DNA"/>
</dbReference>